<gene>
    <name evidence="2" type="ORF">GCM10007304_29520</name>
</gene>
<dbReference type="PANTHER" id="PTHR43591">
    <property type="entry name" value="METHYLTRANSFERASE"/>
    <property type="match status" value="1"/>
</dbReference>
<reference evidence="2" key="1">
    <citation type="journal article" date="2014" name="Int. J. Syst. Evol. Microbiol.">
        <title>Complete genome sequence of Corynebacterium casei LMG S-19264T (=DSM 44701T), isolated from a smear-ripened cheese.</title>
        <authorList>
            <consortium name="US DOE Joint Genome Institute (JGI-PGF)"/>
            <person name="Walter F."/>
            <person name="Albersmeier A."/>
            <person name="Kalinowski J."/>
            <person name="Ruckert C."/>
        </authorList>
    </citation>
    <scope>NUCLEOTIDE SEQUENCE</scope>
    <source>
        <strain evidence="2">CCM 7905</strain>
    </source>
</reference>
<dbReference type="AlphaFoldDB" id="A0A917D926"/>
<reference evidence="2" key="2">
    <citation type="submission" date="2020-09" db="EMBL/GenBank/DDBJ databases">
        <authorList>
            <person name="Sun Q."/>
            <person name="Sedlacek I."/>
        </authorList>
    </citation>
    <scope>NUCLEOTIDE SEQUENCE</scope>
    <source>
        <strain evidence="2">CCM 7905</strain>
    </source>
</reference>
<dbReference type="Proteomes" id="UP000654257">
    <property type="component" value="Unassembled WGS sequence"/>
</dbReference>
<evidence type="ECO:0000259" key="1">
    <source>
        <dbReference type="Pfam" id="PF08241"/>
    </source>
</evidence>
<dbReference type="InterPro" id="IPR029063">
    <property type="entry name" value="SAM-dependent_MTases_sf"/>
</dbReference>
<accession>A0A917D926</accession>
<protein>
    <submittedName>
        <fullName evidence="2">Methyltransferase</fullName>
    </submittedName>
</protein>
<dbReference type="PANTHER" id="PTHR43591:SF24">
    <property type="entry name" value="2-METHOXY-6-POLYPRENYL-1,4-BENZOQUINOL METHYLASE, MITOCHONDRIAL"/>
    <property type="match status" value="1"/>
</dbReference>
<feature type="domain" description="Methyltransferase type 11" evidence="1">
    <location>
        <begin position="18"/>
        <end position="120"/>
    </location>
</feature>
<organism evidence="2 3">
    <name type="scientific">Rhodococcoides trifolii</name>
    <dbReference type="NCBI Taxonomy" id="908250"/>
    <lineage>
        <taxon>Bacteria</taxon>
        <taxon>Bacillati</taxon>
        <taxon>Actinomycetota</taxon>
        <taxon>Actinomycetes</taxon>
        <taxon>Mycobacteriales</taxon>
        <taxon>Nocardiaceae</taxon>
        <taxon>Rhodococcoides</taxon>
    </lineage>
</organism>
<dbReference type="InterPro" id="IPR013216">
    <property type="entry name" value="Methyltransf_11"/>
</dbReference>
<dbReference type="SUPFAM" id="SSF53335">
    <property type="entry name" value="S-adenosyl-L-methionine-dependent methyltransferases"/>
    <property type="match status" value="1"/>
</dbReference>
<name>A0A917D926_9NOCA</name>
<dbReference type="CDD" id="cd02440">
    <property type="entry name" value="AdoMet_MTases"/>
    <property type="match status" value="1"/>
</dbReference>
<sequence length="238" mass="26329">MLTMNFDRLGFRAGQTVVDIGAGAGRHSFELARRGVDVVAFDQNKEELDTVADMFTAMREAGEIPVGTDAEVVSGDALALPFPDRHFDGVIVSEMLEHIPSDADAISEIARVVKPGGTVAVSVPRWLPERVCWALSDQYHANEGGHVRIYRANELAASLTAAGLVETHRHHAHALHAPYWWIKCAVGVNEENNVLVRKYHSFLVWDMMKAPKVSRTLERVLNPVIGKSVVIYLRKPTE</sequence>
<keyword evidence="3" id="KW-1185">Reference proteome</keyword>
<dbReference type="GO" id="GO:0032259">
    <property type="term" value="P:methylation"/>
    <property type="evidence" value="ECO:0007669"/>
    <property type="project" value="UniProtKB-KW"/>
</dbReference>
<evidence type="ECO:0000313" key="3">
    <source>
        <dbReference type="Proteomes" id="UP000654257"/>
    </source>
</evidence>
<dbReference type="Pfam" id="PF08241">
    <property type="entry name" value="Methyltransf_11"/>
    <property type="match status" value="1"/>
</dbReference>
<dbReference type="GO" id="GO:0008757">
    <property type="term" value="F:S-adenosylmethionine-dependent methyltransferase activity"/>
    <property type="evidence" value="ECO:0007669"/>
    <property type="project" value="InterPro"/>
</dbReference>
<proteinExistence type="predicted"/>
<keyword evidence="2" id="KW-0489">Methyltransferase</keyword>
<keyword evidence="2" id="KW-0808">Transferase</keyword>
<dbReference type="Gene3D" id="3.40.50.150">
    <property type="entry name" value="Vaccinia Virus protein VP39"/>
    <property type="match status" value="1"/>
</dbReference>
<comment type="caution">
    <text evidence="2">The sequence shown here is derived from an EMBL/GenBank/DDBJ whole genome shotgun (WGS) entry which is preliminary data.</text>
</comment>
<dbReference type="RefSeq" id="WP_188545616.1">
    <property type="nucleotide sequence ID" value="NZ_BMCU01000003.1"/>
</dbReference>
<dbReference type="EMBL" id="BMCU01000003">
    <property type="protein sequence ID" value="GGG13576.1"/>
    <property type="molecule type" value="Genomic_DNA"/>
</dbReference>
<evidence type="ECO:0000313" key="2">
    <source>
        <dbReference type="EMBL" id="GGG13576.1"/>
    </source>
</evidence>